<evidence type="ECO:0000313" key="3">
    <source>
        <dbReference type="EMBL" id="GGP20617.1"/>
    </source>
</evidence>
<proteinExistence type="predicted"/>
<dbReference type="GO" id="GO:0009055">
    <property type="term" value="F:electron transfer activity"/>
    <property type="evidence" value="ECO:0007669"/>
    <property type="project" value="InterPro"/>
</dbReference>
<keyword evidence="1" id="KW-1133">Transmembrane helix</keyword>
<dbReference type="SUPFAM" id="SSF81342">
    <property type="entry name" value="Transmembrane di-heme cytochromes"/>
    <property type="match status" value="1"/>
</dbReference>
<reference evidence="3" key="1">
    <citation type="journal article" date="2014" name="Int. J. Syst. Evol. Microbiol.">
        <title>Complete genome sequence of Corynebacterium casei LMG S-19264T (=DSM 44701T), isolated from a smear-ripened cheese.</title>
        <authorList>
            <consortium name="US DOE Joint Genome Institute (JGI-PGF)"/>
            <person name="Walter F."/>
            <person name="Albersmeier A."/>
            <person name="Kalinowski J."/>
            <person name="Ruckert C."/>
        </authorList>
    </citation>
    <scope>NUCLEOTIDE SEQUENCE</scope>
    <source>
        <strain evidence="3">JCM 10088</strain>
    </source>
</reference>
<feature type="transmembrane region" description="Helical" evidence="1">
    <location>
        <begin position="193"/>
        <end position="214"/>
    </location>
</feature>
<dbReference type="AlphaFoldDB" id="A0A830GT65"/>
<dbReference type="PROSITE" id="PS51002">
    <property type="entry name" value="CYTB_NTER"/>
    <property type="match status" value="1"/>
</dbReference>
<dbReference type="GO" id="GO:0022904">
    <property type="term" value="P:respiratory electron transport chain"/>
    <property type="evidence" value="ECO:0007669"/>
    <property type="project" value="InterPro"/>
</dbReference>
<feature type="transmembrane region" description="Helical" evidence="1">
    <location>
        <begin position="248"/>
        <end position="272"/>
    </location>
</feature>
<feature type="transmembrane region" description="Helical" evidence="1">
    <location>
        <begin position="130"/>
        <end position="150"/>
    </location>
</feature>
<evidence type="ECO:0000313" key="4">
    <source>
        <dbReference type="Proteomes" id="UP000610960"/>
    </source>
</evidence>
<comment type="caution">
    <text evidence="3">The sequence shown here is derived from an EMBL/GenBank/DDBJ whole genome shotgun (WGS) entry which is preliminary data.</text>
</comment>
<feature type="transmembrane region" description="Helical" evidence="1">
    <location>
        <begin position="46"/>
        <end position="72"/>
    </location>
</feature>
<feature type="transmembrane region" description="Helical" evidence="1">
    <location>
        <begin position="468"/>
        <end position="489"/>
    </location>
</feature>
<feature type="transmembrane region" description="Helical" evidence="1">
    <location>
        <begin position="435"/>
        <end position="456"/>
    </location>
</feature>
<feature type="domain" description="Cytochrome b/b6 N-terminal region profile" evidence="2">
    <location>
        <begin position="21"/>
        <end position="224"/>
    </location>
</feature>
<dbReference type="GO" id="GO:0016020">
    <property type="term" value="C:membrane"/>
    <property type="evidence" value="ECO:0007669"/>
    <property type="project" value="InterPro"/>
</dbReference>
<dbReference type="EMBL" id="BMNL01000002">
    <property type="protein sequence ID" value="GGP20617.1"/>
    <property type="molecule type" value="Genomic_DNA"/>
</dbReference>
<dbReference type="Gene3D" id="1.20.810.10">
    <property type="entry name" value="Cytochrome Bc1 Complex, Chain C"/>
    <property type="match status" value="1"/>
</dbReference>
<dbReference type="OrthoDB" id="55795at2157"/>
<dbReference type="RefSeq" id="WP_188596266.1">
    <property type="nucleotide sequence ID" value="NZ_BMNL01000002.1"/>
</dbReference>
<sequence length="499" mass="54862">MEVNIRKKVGQAIDKAKSFDFWAWLDERAKLSELPLVGTPDYMFKLGYWTGGMTAAAFFWQVISGLLLLMYYEPGNAYSSTEYIVNNVAFGKILLASHLYGAYAMIFLAFVHLFRNYFVGAYKKPRELQWVLGVIMGAAVLGTAFFGYSLVGDTLSVDGADVAKGLLQGAPLGSLLLNIFFGPGGETAQFTRVLAWHITLAALVALLFALHLGLAEQNGVMPSPKLFNYKSPAELDRKEAPKWWPNNFLYTAAILFWVWGFILIIPSILLMLPQGSIPILLSPLPGPSPTSAAAASIPPYPLWFFLNVYKIVDFQLPLFQGGSGPFIAVTVGGIIPLLYLLLLPFLDRSDKLHPLDRMVHTVIIIWLITVWLIIYAIWGALTPGLPIPPIRVAEVTLIPTAIILAGMAFVYATWKGPKPGNMKQPTLREIAVKRAYATLVLAFLVAVEVIITAALWKVLPDGSFEPMIGVLVGAGLVVFGEIIALYRYIAYPPKPGRSK</sequence>
<dbReference type="InterPro" id="IPR016174">
    <property type="entry name" value="Di-haem_cyt_TM"/>
</dbReference>
<reference evidence="3" key="2">
    <citation type="submission" date="2020-09" db="EMBL/GenBank/DDBJ databases">
        <authorList>
            <person name="Sun Q."/>
            <person name="Ohkuma M."/>
        </authorList>
    </citation>
    <scope>NUCLEOTIDE SEQUENCE</scope>
    <source>
        <strain evidence="3">JCM 10088</strain>
    </source>
</reference>
<protein>
    <submittedName>
        <fullName evidence="3">Cytochrome b6</fullName>
    </submittedName>
</protein>
<dbReference type="Proteomes" id="UP000610960">
    <property type="component" value="Unassembled WGS sequence"/>
</dbReference>
<keyword evidence="4" id="KW-1185">Reference proteome</keyword>
<dbReference type="InterPro" id="IPR036150">
    <property type="entry name" value="Cyt_b/b6_C_sf"/>
</dbReference>
<dbReference type="Pfam" id="PF13631">
    <property type="entry name" value="Cytochrom_B_N_2"/>
    <property type="match status" value="1"/>
</dbReference>
<name>A0A830GT65_9CREN</name>
<dbReference type="PANTHER" id="PTHR19271:SF16">
    <property type="entry name" value="CYTOCHROME B"/>
    <property type="match status" value="1"/>
</dbReference>
<dbReference type="PANTHER" id="PTHR19271">
    <property type="entry name" value="CYTOCHROME B"/>
    <property type="match status" value="1"/>
</dbReference>
<evidence type="ECO:0000256" key="1">
    <source>
        <dbReference type="SAM" id="Phobius"/>
    </source>
</evidence>
<dbReference type="GO" id="GO:0016491">
    <property type="term" value="F:oxidoreductase activity"/>
    <property type="evidence" value="ECO:0007669"/>
    <property type="project" value="InterPro"/>
</dbReference>
<dbReference type="InterPro" id="IPR027387">
    <property type="entry name" value="Cytb/b6-like_sf"/>
</dbReference>
<feature type="transmembrane region" description="Helical" evidence="1">
    <location>
        <begin position="358"/>
        <end position="378"/>
    </location>
</feature>
<feature type="transmembrane region" description="Helical" evidence="1">
    <location>
        <begin position="326"/>
        <end position="346"/>
    </location>
</feature>
<gene>
    <name evidence="3" type="ORF">GCM10007981_09420</name>
</gene>
<keyword evidence="1" id="KW-0472">Membrane</keyword>
<dbReference type="InterPro" id="IPR005797">
    <property type="entry name" value="Cyt_b/b6_N"/>
</dbReference>
<dbReference type="SUPFAM" id="SSF81648">
    <property type="entry name" value="a domain/subunit of cytochrome bc1 complex (Ubiquinol-cytochrome c reductase)"/>
    <property type="match status" value="1"/>
</dbReference>
<evidence type="ECO:0000259" key="2">
    <source>
        <dbReference type="PROSITE" id="PS51002"/>
    </source>
</evidence>
<keyword evidence="1" id="KW-0812">Transmembrane</keyword>
<accession>A0A830GT65</accession>
<feature type="transmembrane region" description="Helical" evidence="1">
    <location>
        <begin position="390"/>
        <end position="414"/>
    </location>
</feature>
<organism evidence="3 4">
    <name type="scientific">Thermocladium modestius</name>
    <dbReference type="NCBI Taxonomy" id="62609"/>
    <lineage>
        <taxon>Archaea</taxon>
        <taxon>Thermoproteota</taxon>
        <taxon>Thermoprotei</taxon>
        <taxon>Thermoproteales</taxon>
        <taxon>Thermoproteaceae</taxon>
        <taxon>Thermocladium</taxon>
    </lineage>
</organism>